<dbReference type="InterPro" id="IPR052710">
    <property type="entry name" value="CAAX_protease"/>
</dbReference>
<feature type="transmembrane region" description="Helical" evidence="1">
    <location>
        <begin position="225"/>
        <end position="247"/>
    </location>
</feature>
<sequence length="325" mass="34258">MRFAMRSALALIGLGLALGAEQGIPHASSSFALMWALIAIFGFALSGYVLRLPVVSGVAGGLLTFAATAAMGRIHPLGVIFTALVSALVGLWARQRLEWPLRPVDALFGIALLVMVSLTLSSLIGLRLERPSTNTVGDLVVLYLSTPPWEWGVVLTALLQARYLGVFVRTRYRFSWRYVGAGFVTGVGLIVLTALLVAVESRGFHIRVIANNPFVTTPGLTRGGWGPAIAIALGVIVLAPLAEEALFRGILFGSLSQAWGYALGTIVSAVVFGLAHLNATLFLPLALAGLALNALYRSTDSLVASTTAHMTLNAISVLSALGVLR</sequence>
<feature type="transmembrane region" description="Helical" evidence="1">
    <location>
        <begin position="29"/>
        <end position="45"/>
    </location>
</feature>
<reference evidence="3 4" key="1">
    <citation type="submission" date="2020-04" db="EMBL/GenBank/DDBJ databases">
        <authorList>
            <person name="Zhang R."/>
            <person name="Schippers A."/>
        </authorList>
    </citation>
    <scope>NUCLEOTIDE SEQUENCE [LARGE SCALE GENOMIC DNA]</scope>
    <source>
        <strain evidence="3 4">DSM 109850</strain>
    </source>
</reference>
<keyword evidence="3" id="KW-0482">Metalloprotease</keyword>
<dbReference type="EMBL" id="JABBVZ010000001">
    <property type="protein sequence ID" value="NMP20839.1"/>
    <property type="molecule type" value="Genomic_DNA"/>
</dbReference>
<evidence type="ECO:0000259" key="2">
    <source>
        <dbReference type="Pfam" id="PF02517"/>
    </source>
</evidence>
<keyword evidence="1" id="KW-1133">Transmembrane helix</keyword>
<keyword evidence="1" id="KW-0472">Membrane</keyword>
<comment type="caution">
    <text evidence="3">The sequence shown here is derived from an EMBL/GenBank/DDBJ whole genome shotgun (WGS) entry which is preliminary data.</text>
</comment>
<evidence type="ECO:0000313" key="4">
    <source>
        <dbReference type="Proteomes" id="UP000533476"/>
    </source>
</evidence>
<feature type="transmembrane region" description="Helical" evidence="1">
    <location>
        <begin position="302"/>
        <end position="324"/>
    </location>
</feature>
<accession>A0A7Y0Q261</accession>
<keyword evidence="4" id="KW-1185">Reference proteome</keyword>
<keyword evidence="3" id="KW-0378">Hydrolase</keyword>
<evidence type="ECO:0000256" key="1">
    <source>
        <dbReference type="SAM" id="Phobius"/>
    </source>
</evidence>
<dbReference type="GO" id="GO:0004175">
    <property type="term" value="F:endopeptidase activity"/>
    <property type="evidence" value="ECO:0007669"/>
    <property type="project" value="UniProtKB-ARBA"/>
</dbReference>
<dbReference type="Pfam" id="PF02517">
    <property type="entry name" value="Rce1-like"/>
    <property type="match status" value="1"/>
</dbReference>
<feature type="transmembrane region" description="Helical" evidence="1">
    <location>
        <begin position="106"/>
        <end position="128"/>
    </location>
</feature>
<feature type="transmembrane region" description="Helical" evidence="1">
    <location>
        <begin position="148"/>
        <end position="166"/>
    </location>
</feature>
<dbReference type="InterPro" id="IPR003675">
    <property type="entry name" value="Rce1/LyrA-like_dom"/>
</dbReference>
<evidence type="ECO:0000313" key="3">
    <source>
        <dbReference type="EMBL" id="NMP20839.1"/>
    </source>
</evidence>
<dbReference type="GO" id="GO:0080120">
    <property type="term" value="P:CAAX-box protein maturation"/>
    <property type="evidence" value="ECO:0007669"/>
    <property type="project" value="UniProtKB-ARBA"/>
</dbReference>
<feature type="domain" description="CAAX prenyl protease 2/Lysostaphin resistance protein A-like" evidence="2">
    <location>
        <begin position="228"/>
        <end position="315"/>
    </location>
</feature>
<keyword evidence="1" id="KW-0812">Transmembrane</keyword>
<feature type="transmembrane region" description="Helical" evidence="1">
    <location>
        <begin position="52"/>
        <end position="71"/>
    </location>
</feature>
<feature type="transmembrane region" description="Helical" evidence="1">
    <location>
        <begin position="77"/>
        <end position="94"/>
    </location>
</feature>
<dbReference type="PANTHER" id="PTHR36435">
    <property type="entry name" value="SLR1288 PROTEIN"/>
    <property type="match status" value="1"/>
</dbReference>
<feature type="transmembrane region" description="Helical" evidence="1">
    <location>
        <begin position="259"/>
        <end position="282"/>
    </location>
</feature>
<dbReference type="PANTHER" id="PTHR36435:SF1">
    <property type="entry name" value="CAAX AMINO TERMINAL PROTEASE FAMILY PROTEIN"/>
    <property type="match status" value="1"/>
</dbReference>
<protein>
    <submittedName>
        <fullName evidence="3">CPBP family intramembrane metalloprotease</fullName>
    </submittedName>
</protein>
<keyword evidence="3" id="KW-0645">Protease</keyword>
<name>A0A7Y0Q261_9FIRM</name>
<dbReference type="AlphaFoldDB" id="A0A7Y0Q261"/>
<proteinExistence type="predicted"/>
<gene>
    <name evidence="3" type="ORF">HIJ39_00490</name>
</gene>
<dbReference type="Proteomes" id="UP000533476">
    <property type="component" value="Unassembled WGS sequence"/>
</dbReference>
<organism evidence="3 4">
    <name type="scientific">Sulfobacillus harzensis</name>
    <dbReference type="NCBI Taxonomy" id="2729629"/>
    <lineage>
        <taxon>Bacteria</taxon>
        <taxon>Bacillati</taxon>
        <taxon>Bacillota</taxon>
        <taxon>Clostridia</taxon>
        <taxon>Eubacteriales</taxon>
        <taxon>Clostridiales Family XVII. Incertae Sedis</taxon>
        <taxon>Sulfobacillus</taxon>
    </lineage>
</organism>
<feature type="transmembrane region" description="Helical" evidence="1">
    <location>
        <begin position="178"/>
        <end position="199"/>
    </location>
</feature>
<dbReference type="GO" id="GO:0008237">
    <property type="term" value="F:metallopeptidase activity"/>
    <property type="evidence" value="ECO:0007669"/>
    <property type="project" value="UniProtKB-KW"/>
</dbReference>
<dbReference type="GO" id="GO:0006508">
    <property type="term" value="P:proteolysis"/>
    <property type="evidence" value="ECO:0007669"/>
    <property type="project" value="UniProtKB-KW"/>
</dbReference>
<dbReference type="RefSeq" id="WP_169095580.1">
    <property type="nucleotide sequence ID" value="NZ_JABBVZ010000001.1"/>
</dbReference>